<reference evidence="2 3" key="1">
    <citation type="journal article" date="2014" name="BMC Genomics">
        <title>Genome sequencing of four Aureobasidium pullulans varieties: biotechnological potential, stress tolerance, and description of new species.</title>
        <authorList>
            <person name="Gostin Ar C."/>
            <person name="Ohm R.A."/>
            <person name="Kogej T."/>
            <person name="Sonjak S."/>
            <person name="Turk M."/>
            <person name="Zajc J."/>
            <person name="Zalar P."/>
            <person name="Grube M."/>
            <person name="Sun H."/>
            <person name="Han J."/>
            <person name="Sharma A."/>
            <person name="Chiniquy J."/>
            <person name="Ngan C.Y."/>
            <person name="Lipzen A."/>
            <person name="Barry K."/>
            <person name="Grigoriev I.V."/>
            <person name="Gunde-Cimerman N."/>
        </authorList>
    </citation>
    <scope>NUCLEOTIDE SEQUENCE [LARGE SCALE GENOMIC DNA]</scope>
    <source>
        <strain evidence="2 3">EXF-150</strain>
    </source>
</reference>
<dbReference type="Gene3D" id="3.80.10.10">
    <property type="entry name" value="Ribonuclease Inhibitor"/>
    <property type="match status" value="2"/>
</dbReference>
<dbReference type="InterPro" id="IPR032675">
    <property type="entry name" value="LRR_dom_sf"/>
</dbReference>
<evidence type="ECO:0000313" key="3">
    <source>
        <dbReference type="Proteomes" id="UP000030706"/>
    </source>
</evidence>
<dbReference type="AlphaFoldDB" id="A0A074XCB3"/>
<evidence type="ECO:0000259" key="1">
    <source>
        <dbReference type="SMART" id="SM00256"/>
    </source>
</evidence>
<dbReference type="GeneID" id="40749545"/>
<dbReference type="InterPro" id="IPR001810">
    <property type="entry name" value="F-box_dom"/>
</dbReference>
<feature type="domain" description="F-box" evidence="1">
    <location>
        <begin position="8"/>
        <end position="49"/>
    </location>
</feature>
<dbReference type="SMART" id="SM00256">
    <property type="entry name" value="FBOX"/>
    <property type="match status" value="2"/>
</dbReference>
<proteinExistence type="predicted"/>
<dbReference type="HOGENOM" id="CLU_280328_0_0_1"/>
<gene>
    <name evidence="2" type="ORF">M438DRAFT_358096</name>
</gene>
<dbReference type="RefSeq" id="XP_029757571.1">
    <property type="nucleotide sequence ID" value="XM_029907239.1"/>
</dbReference>
<dbReference type="Proteomes" id="UP000030706">
    <property type="component" value="Unassembled WGS sequence"/>
</dbReference>
<dbReference type="SUPFAM" id="SSF52047">
    <property type="entry name" value="RNI-like"/>
    <property type="match status" value="1"/>
</dbReference>
<keyword evidence="3" id="KW-1185">Reference proteome</keyword>
<dbReference type="OrthoDB" id="10456108at2759"/>
<evidence type="ECO:0000313" key="2">
    <source>
        <dbReference type="EMBL" id="KEQ81384.1"/>
    </source>
</evidence>
<protein>
    <recommendedName>
        <fullName evidence="1">F-box domain-containing protein</fullName>
    </recommendedName>
</protein>
<accession>A0A074XCB3</accession>
<name>A0A074XCB3_AURPU</name>
<organism evidence="2 3">
    <name type="scientific">Aureobasidium pullulans EXF-150</name>
    <dbReference type="NCBI Taxonomy" id="1043002"/>
    <lineage>
        <taxon>Eukaryota</taxon>
        <taxon>Fungi</taxon>
        <taxon>Dikarya</taxon>
        <taxon>Ascomycota</taxon>
        <taxon>Pezizomycotina</taxon>
        <taxon>Dothideomycetes</taxon>
        <taxon>Dothideomycetidae</taxon>
        <taxon>Dothideales</taxon>
        <taxon>Saccotheciaceae</taxon>
        <taxon>Aureobasidium</taxon>
    </lineage>
</organism>
<dbReference type="EMBL" id="KL584992">
    <property type="protein sequence ID" value="KEQ81384.1"/>
    <property type="molecule type" value="Genomic_DNA"/>
</dbReference>
<feature type="domain" description="F-box" evidence="1">
    <location>
        <begin position="644"/>
        <end position="682"/>
    </location>
</feature>
<sequence length="1121" mass="127896">MSAPMLAIPPEIKRIILENLESDATDLLNMSLVHSGWRALATEEKWKIVGPLGFDHLMNPTEIRRADRQTFINHIQELEIYGHRSRQHETRHLNFRNLRSLAIRHPRRVPGCNLNVSQFFGPRLTELCIEGHTMPPLQVSVPDNYLLNLGQCPNLTRLELYRHIQDATPDQLMTVLDTLTNLQYIGVSRGASDLVQANTVIRIARMPLIKGVVLDFEIDQDLAETIRDTVPYAFNNLEKAVLTMTEEGARTLIQSEIMDTVEQFDLSVTTLVDGVLNHIRRLPNLKRLALETQIPPPDFALVNYQMLIDMAAMRHLTHLEMRAPPLGYNVQRITLLAVEAFLVQFRQLKVIRLDWDNRNEGNKFSSVAMFDRVGRMCPGLRELSLRGRWAPFNLSFNGATMHLPLFELYHSGEDVIFPNLRKLSLSMLQVPFGSAPTPHTLPMNPSTDPMCRGAQEVHDLLRWHCPKLEKLVSHRMRGRDDEYFDNSVAALIAATILEATREWGYTLWVRFRGGFVNPGNRSASLFVIRLSPYLSTKKSERPFSFCAHVNLQPLCVCLDPRRKVGFICQGRGFFCREREAKVDAFVPSIQGVSSLYSSLNPVNLRRTSRSQTMSINQFNQIVIERLNQMNTIVPPAGTPAARLLPEVWAEIVHLVDLKELFKLSKIERALRDLALSEIWKIAEHPEHVAYLFIYPPQQRQQFVDRMRELHVWIIDGHDFRGLRFPHLNRLHVIEKGVQPGTTNVAHIDGFIQPELVLLNLQVDQGHGLVSNILPLLATQTPCLKELNIGIKIENATSVQLLRALQACPLLEIFKVAGESMSLVDPAVFAHLALVARLSEFELGAEIGHLLLEPTIASLPAHRTIFDHLATVYLHVNPSAAKLLFPRMKATEAMSLRISEPSDILTWVAEMPRLVTLELQCMRSMPLNRHVLAGLQNMNLQRFKINAAAGAAIDGSEIQADQLDYLFGNHLTLSELTFAWQGSSSSAHIMSFLQYSPHLVLEKIARFYPNVRELTLVAPCAAIDFLRTPDLPLNMNLRVLTIERIAQPAQPPQNTNYNRDVRIIAEKIDYHFPNLSVLESVNDQDFTKFVFRDVRRIKRMRRNMARLGWEYLYMFPRYVLYR</sequence>